<evidence type="ECO:0000256" key="2">
    <source>
        <dbReference type="ARBA" id="ARBA00022527"/>
    </source>
</evidence>
<dbReference type="EC" id="2.7.11.1" evidence="1"/>
<dbReference type="GO" id="GO:0005524">
    <property type="term" value="F:ATP binding"/>
    <property type="evidence" value="ECO:0007669"/>
    <property type="project" value="UniProtKB-UniRule"/>
</dbReference>
<feature type="domain" description="Protein kinase" evidence="10">
    <location>
        <begin position="35"/>
        <end position="300"/>
    </location>
</feature>
<dbReference type="InterPro" id="IPR000719">
    <property type="entry name" value="Prot_kinase_dom"/>
</dbReference>
<dbReference type="CDD" id="cd14014">
    <property type="entry name" value="STKc_PknB_like"/>
    <property type="match status" value="1"/>
</dbReference>
<comment type="catalytic activity">
    <reaction evidence="7">
        <text>L-threonyl-[protein] + ATP = O-phospho-L-threonyl-[protein] + ADP + H(+)</text>
        <dbReference type="Rhea" id="RHEA:46608"/>
        <dbReference type="Rhea" id="RHEA-COMP:11060"/>
        <dbReference type="Rhea" id="RHEA-COMP:11605"/>
        <dbReference type="ChEBI" id="CHEBI:15378"/>
        <dbReference type="ChEBI" id="CHEBI:30013"/>
        <dbReference type="ChEBI" id="CHEBI:30616"/>
        <dbReference type="ChEBI" id="CHEBI:61977"/>
        <dbReference type="ChEBI" id="CHEBI:456216"/>
        <dbReference type="EC" id="2.7.11.1"/>
    </reaction>
</comment>
<evidence type="ECO:0000256" key="6">
    <source>
        <dbReference type="ARBA" id="ARBA00022840"/>
    </source>
</evidence>
<dbReference type="PANTHER" id="PTHR24363:SF0">
    <property type="entry name" value="SERINE_THREONINE KINASE LIKE DOMAIN CONTAINING 1"/>
    <property type="match status" value="1"/>
</dbReference>
<keyword evidence="2" id="KW-0723">Serine/threonine-protein kinase</keyword>
<evidence type="ECO:0000256" key="8">
    <source>
        <dbReference type="ARBA" id="ARBA00048679"/>
    </source>
</evidence>
<dbReference type="InterPro" id="IPR011009">
    <property type="entry name" value="Kinase-like_dom_sf"/>
</dbReference>
<dbReference type="SUPFAM" id="SSF56112">
    <property type="entry name" value="Protein kinase-like (PK-like)"/>
    <property type="match status" value="1"/>
</dbReference>
<dbReference type="OrthoDB" id="437733at2"/>
<dbReference type="PROSITE" id="PS00107">
    <property type="entry name" value="PROTEIN_KINASE_ATP"/>
    <property type="match status" value="1"/>
</dbReference>
<evidence type="ECO:0000313" key="12">
    <source>
        <dbReference type="Proteomes" id="UP000271624"/>
    </source>
</evidence>
<dbReference type="PANTHER" id="PTHR24363">
    <property type="entry name" value="SERINE/THREONINE PROTEIN KINASE"/>
    <property type="match status" value="1"/>
</dbReference>
<evidence type="ECO:0000256" key="1">
    <source>
        <dbReference type="ARBA" id="ARBA00012513"/>
    </source>
</evidence>
<dbReference type="RefSeq" id="WP_127082725.1">
    <property type="nucleotide sequence ID" value="NZ_RSCL01000010.1"/>
</dbReference>
<dbReference type="Gene3D" id="1.10.510.10">
    <property type="entry name" value="Transferase(Phosphotransferase) domain 1"/>
    <property type="match status" value="1"/>
</dbReference>
<evidence type="ECO:0000256" key="3">
    <source>
        <dbReference type="ARBA" id="ARBA00022679"/>
    </source>
</evidence>
<dbReference type="PROSITE" id="PS50011">
    <property type="entry name" value="PROTEIN_KINASE_DOM"/>
    <property type="match status" value="1"/>
</dbReference>
<dbReference type="SMART" id="SM00220">
    <property type="entry name" value="S_TKc"/>
    <property type="match status" value="1"/>
</dbReference>
<name>A0A3S1AMN3_9CYAN</name>
<feature type="binding site" evidence="9">
    <location>
        <position position="66"/>
    </location>
    <ligand>
        <name>ATP</name>
        <dbReference type="ChEBI" id="CHEBI:30616"/>
    </ligand>
</feature>
<dbReference type="GO" id="GO:0004674">
    <property type="term" value="F:protein serine/threonine kinase activity"/>
    <property type="evidence" value="ECO:0007669"/>
    <property type="project" value="UniProtKB-KW"/>
</dbReference>
<gene>
    <name evidence="11" type="ORF">DSM106972_043240</name>
</gene>
<dbReference type="Proteomes" id="UP000271624">
    <property type="component" value="Unassembled WGS sequence"/>
</dbReference>
<evidence type="ECO:0000256" key="5">
    <source>
        <dbReference type="ARBA" id="ARBA00022777"/>
    </source>
</evidence>
<dbReference type="InterPro" id="IPR017441">
    <property type="entry name" value="Protein_kinase_ATP_BS"/>
</dbReference>
<reference evidence="11" key="1">
    <citation type="submission" date="2018-12" db="EMBL/GenBank/DDBJ databases">
        <authorList>
            <person name="Will S."/>
            <person name="Neumann-Schaal M."/>
            <person name="Henke P."/>
        </authorList>
    </citation>
    <scope>NUCLEOTIDE SEQUENCE</scope>
    <source>
        <strain evidence="11">PCC 7102</strain>
    </source>
</reference>
<comment type="catalytic activity">
    <reaction evidence="8">
        <text>L-seryl-[protein] + ATP = O-phospho-L-seryl-[protein] + ADP + H(+)</text>
        <dbReference type="Rhea" id="RHEA:17989"/>
        <dbReference type="Rhea" id="RHEA-COMP:9863"/>
        <dbReference type="Rhea" id="RHEA-COMP:11604"/>
        <dbReference type="ChEBI" id="CHEBI:15378"/>
        <dbReference type="ChEBI" id="CHEBI:29999"/>
        <dbReference type="ChEBI" id="CHEBI:30616"/>
        <dbReference type="ChEBI" id="CHEBI:83421"/>
        <dbReference type="ChEBI" id="CHEBI:456216"/>
        <dbReference type="EC" id="2.7.11.1"/>
    </reaction>
</comment>
<keyword evidence="12" id="KW-1185">Reference proteome</keyword>
<accession>A0A3S1AMN3</accession>
<keyword evidence="5" id="KW-0418">Kinase</keyword>
<proteinExistence type="predicted"/>
<keyword evidence="6 9" id="KW-0067">ATP-binding</keyword>
<keyword evidence="4 9" id="KW-0547">Nucleotide-binding</keyword>
<dbReference type="AlphaFoldDB" id="A0A3S1AMN3"/>
<dbReference type="Pfam" id="PF00069">
    <property type="entry name" value="Pkinase"/>
    <property type="match status" value="1"/>
</dbReference>
<protein>
    <recommendedName>
        <fullName evidence="1">non-specific serine/threonine protein kinase</fullName>
        <ecNumber evidence="1">2.7.11.1</ecNumber>
    </recommendedName>
</protein>
<evidence type="ECO:0000256" key="4">
    <source>
        <dbReference type="ARBA" id="ARBA00022741"/>
    </source>
</evidence>
<evidence type="ECO:0000256" key="9">
    <source>
        <dbReference type="PROSITE-ProRule" id="PRU10141"/>
    </source>
</evidence>
<sequence length="358" mass="40827">MNRLSHKVSDFHDDVLHETQLGQLCGTKQLFRDRYEIQRVLGRGGFGVTFLAKNMTLPGNPLCVIKQLCPKVTKPKSWQRACVRFEKEAKALGKLGNHSQIPMLLDYFDMNGEFFLVQEYVRGSTLAREIRRTGPKSEGVVKQFLRELLPVLQYIHKHKVIHRDIKPHNLLRCDDDGRLVLIDFGAVKEELAKSSDGNSKSATTNFVGTMGFAPPEQFSLRPVYASDVYAVGVTCLFMLTGKAPLEFDYDAHNGEIAWQKEVQISDHFAKVLSKMVKIPLEERYKNAEDVMWDLGMESYLPTLNNCMTSQRLGATSSSNSLEIPEGYKTHVTRTAIAIREWREKLKQKQAMRKRNHLP</sequence>
<organism evidence="11 12">
    <name type="scientific">Dulcicalothrix desertica PCC 7102</name>
    <dbReference type="NCBI Taxonomy" id="232991"/>
    <lineage>
        <taxon>Bacteria</taxon>
        <taxon>Bacillati</taxon>
        <taxon>Cyanobacteriota</taxon>
        <taxon>Cyanophyceae</taxon>
        <taxon>Nostocales</taxon>
        <taxon>Calotrichaceae</taxon>
        <taxon>Dulcicalothrix</taxon>
    </lineage>
</organism>
<evidence type="ECO:0000256" key="7">
    <source>
        <dbReference type="ARBA" id="ARBA00047899"/>
    </source>
</evidence>
<comment type="caution">
    <text evidence="11">The sequence shown here is derived from an EMBL/GenBank/DDBJ whole genome shotgun (WGS) entry which is preliminary data.</text>
</comment>
<reference evidence="11" key="2">
    <citation type="journal article" date="2019" name="Genome Biol. Evol.">
        <title>Day and night: Metabolic profiles and evolutionary relationships of six axenic non-marine cyanobacteria.</title>
        <authorList>
            <person name="Will S.E."/>
            <person name="Henke P."/>
            <person name="Boedeker C."/>
            <person name="Huang S."/>
            <person name="Brinkmann H."/>
            <person name="Rohde M."/>
            <person name="Jarek M."/>
            <person name="Friedl T."/>
            <person name="Seufert S."/>
            <person name="Schumacher M."/>
            <person name="Overmann J."/>
            <person name="Neumann-Schaal M."/>
            <person name="Petersen J."/>
        </authorList>
    </citation>
    <scope>NUCLEOTIDE SEQUENCE [LARGE SCALE GENOMIC DNA]</scope>
    <source>
        <strain evidence="11">PCC 7102</strain>
    </source>
</reference>
<dbReference type="EMBL" id="RSCL01000010">
    <property type="protein sequence ID" value="RUT04755.1"/>
    <property type="molecule type" value="Genomic_DNA"/>
</dbReference>
<keyword evidence="3" id="KW-0808">Transferase</keyword>
<evidence type="ECO:0000259" key="10">
    <source>
        <dbReference type="PROSITE" id="PS50011"/>
    </source>
</evidence>
<evidence type="ECO:0000313" key="11">
    <source>
        <dbReference type="EMBL" id="RUT04755.1"/>
    </source>
</evidence>